<dbReference type="GO" id="GO:0005975">
    <property type="term" value="P:carbohydrate metabolic process"/>
    <property type="evidence" value="ECO:0007669"/>
    <property type="project" value="InterPro"/>
</dbReference>
<evidence type="ECO:0000313" key="14">
    <source>
        <dbReference type="Proteomes" id="UP001165393"/>
    </source>
</evidence>
<dbReference type="InterPro" id="IPR006543">
    <property type="entry name" value="Histidinol-phos"/>
</dbReference>
<keyword evidence="5 12" id="KW-0862">Zinc</keyword>
<evidence type="ECO:0000256" key="12">
    <source>
        <dbReference type="PIRSR" id="PIRSR004682-4"/>
    </source>
</evidence>
<gene>
    <name evidence="13" type="primary">gmhB</name>
    <name evidence="13" type="ORF">NAF29_10080</name>
</gene>
<dbReference type="PANTHER" id="PTHR42891">
    <property type="entry name" value="D-GLYCERO-BETA-D-MANNO-HEPTOSE-1,7-BISPHOSPHATE 7-PHOSPHATASE"/>
    <property type="match status" value="1"/>
</dbReference>
<evidence type="ECO:0000256" key="4">
    <source>
        <dbReference type="ARBA" id="ARBA00022801"/>
    </source>
</evidence>
<dbReference type="RefSeq" id="WP_251261441.1">
    <property type="nucleotide sequence ID" value="NZ_JAMQGP010000004.1"/>
</dbReference>
<keyword evidence="14" id="KW-1185">Reference proteome</keyword>
<dbReference type="NCBIfam" id="TIGR00213">
    <property type="entry name" value="GmhB_yaeD"/>
    <property type="match status" value="1"/>
</dbReference>
<dbReference type="PANTHER" id="PTHR42891:SF1">
    <property type="entry name" value="D-GLYCERO-BETA-D-MANNO-HEPTOSE-1,7-BISPHOSPHATE 7-PHOSPHATASE"/>
    <property type="match status" value="1"/>
</dbReference>
<dbReference type="Proteomes" id="UP001165393">
    <property type="component" value="Unassembled WGS sequence"/>
</dbReference>
<keyword evidence="6 9" id="KW-0119">Carbohydrate metabolism</keyword>
<feature type="site" description="Contributes to substrate recognition" evidence="11">
    <location>
        <position position="108"/>
    </location>
</feature>
<dbReference type="AlphaFoldDB" id="A0AA41W7V6"/>
<comment type="cofactor">
    <cofactor evidence="12">
        <name>Zn(2+)</name>
        <dbReference type="ChEBI" id="CHEBI:29105"/>
    </cofactor>
</comment>
<feature type="active site" description="Nucleophile" evidence="10">
    <location>
        <position position="11"/>
    </location>
</feature>
<dbReference type="CDD" id="cd07503">
    <property type="entry name" value="HAD_HisB-N"/>
    <property type="match status" value="1"/>
</dbReference>
<dbReference type="InterPro" id="IPR023214">
    <property type="entry name" value="HAD_sf"/>
</dbReference>
<evidence type="ECO:0000256" key="10">
    <source>
        <dbReference type="PIRSR" id="PIRSR004682-1"/>
    </source>
</evidence>
<evidence type="ECO:0000256" key="1">
    <source>
        <dbReference type="ARBA" id="ARBA00004496"/>
    </source>
</evidence>
<reference evidence="13 14" key="1">
    <citation type="journal article" date="2013" name="Antonie Van Leeuwenhoek">
        <title>Echinimonas agarilytica gen. nov., sp. nov., a new gammaproteobacterium isolated from the sea urchin Strongylocentrotus intermedius.</title>
        <authorList>
            <person name="Nedashkovskaya O.I."/>
            <person name="Stenkova A.M."/>
            <person name="Zhukova N.V."/>
            <person name="Van Trappen S."/>
            <person name="Lee J.S."/>
            <person name="Kim S.B."/>
        </authorList>
    </citation>
    <scope>NUCLEOTIDE SEQUENCE [LARGE SCALE GENOMIC DNA]</scope>
    <source>
        <strain evidence="13 14">KMM 6351</strain>
    </source>
</reference>
<proteinExistence type="inferred from homology"/>
<evidence type="ECO:0000256" key="9">
    <source>
        <dbReference type="PIRNR" id="PIRNR004682"/>
    </source>
</evidence>
<feature type="binding site" evidence="12">
    <location>
        <position position="107"/>
    </location>
    <ligand>
        <name>Zn(2+)</name>
        <dbReference type="ChEBI" id="CHEBI:29105"/>
    </ligand>
</feature>
<dbReference type="PIRSF" id="PIRSF004682">
    <property type="entry name" value="GmhB"/>
    <property type="match status" value="1"/>
</dbReference>
<dbReference type="GO" id="GO:0046872">
    <property type="term" value="F:metal ion binding"/>
    <property type="evidence" value="ECO:0007669"/>
    <property type="project" value="UniProtKB-KW"/>
</dbReference>
<accession>A0AA41W7V6</accession>
<keyword evidence="2 9" id="KW-0963">Cytoplasm</keyword>
<dbReference type="NCBIfam" id="NF006506">
    <property type="entry name" value="PRK08942.1"/>
    <property type="match status" value="1"/>
</dbReference>
<dbReference type="GO" id="GO:0016791">
    <property type="term" value="F:phosphatase activity"/>
    <property type="evidence" value="ECO:0007669"/>
    <property type="project" value="InterPro"/>
</dbReference>
<evidence type="ECO:0000256" key="5">
    <source>
        <dbReference type="ARBA" id="ARBA00022833"/>
    </source>
</evidence>
<dbReference type="InterPro" id="IPR036412">
    <property type="entry name" value="HAD-like_sf"/>
</dbReference>
<evidence type="ECO:0000256" key="3">
    <source>
        <dbReference type="ARBA" id="ARBA00022723"/>
    </source>
</evidence>
<sequence>MRTPAVFLDRDGVINQDTGYVHTIDDFEFLPGVLEGCLKLQSAGFKLVVVTNQSGIARGYYTEQQFQTLNAYMVECFLTAKVYITAVYHCPHHPSGQNPQLAIDCDCRKPKPKMLLDAASAHAIDLDRSYIVGDRTSDLKAGMNAGLKRNVLVSTGKELTSDGTELADYVAADFSDVCGYILND</sequence>
<feature type="binding site" evidence="12">
    <location>
        <position position="92"/>
    </location>
    <ligand>
        <name>Zn(2+)</name>
        <dbReference type="ChEBI" id="CHEBI:29105"/>
    </ligand>
</feature>
<comment type="similarity">
    <text evidence="8 9">Belongs to the gmhB family.</text>
</comment>
<evidence type="ECO:0000256" key="6">
    <source>
        <dbReference type="ARBA" id="ARBA00023277"/>
    </source>
</evidence>
<evidence type="ECO:0000313" key="13">
    <source>
        <dbReference type="EMBL" id="MCM2680013.1"/>
    </source>
</evidence>
<dbReference type="Gene3D" id="3.40.50.1000">
    <property type="entry name" value="HAD superfamily/HAD-like"/>
    <property type="match status" value="1"/>
</dbReference>
<feature type="binding site" evidence="12">
    <location>
        <position position="11"/>
    </location>
    <ligand>
        <name>Mg(2+)</name>
        <dbReference type="ChEBI" id="CHEBI:18420"/>
    </ligand>
</feature>
<comment type="caution">
    <text evidence="13">The sequence shown here is derived from an EMBL/GenBank/DDBJ whole genome shotgun (WGS) entry which is preliminary data.</text>
</comment>
<feature type="site" description="Stabilizes the phosphoryl group" evidence="11">
    <location>
        <position position="109"/>
    </location>
</feature>
<protein>
    <recommendedName>
        <fullName evidence="7 9">D,D-heptose 1,7-bisphosphate phosphatase</fullName>
        <ecNumber evidence="9">3.1.3.-</ecNumber>
    </recommendedName>
</protein>
<dbReference type="EC" id="3.1.3.-" evidence="9"/>
<organism evidence="13 14">
    <name type="scientific">Echinimonas agarilytica</name>
    <dbReference type="NCBI Taxonomy" id="1215918"/>
    <lineage>
        <taxon>Bacteria</taxon>
        <taxon>Pseudomonadati</taxon>
        <taxon>Pseudomonadota</taxon>
        <taxon>Gammaproteobacteria</taxon>
        <taxon>Alteromonadales</taxon>
        <taxon>Echinimonadaceae</taxon>
        <taxon>Echinimonas</taxon>
    </lineage>
</organism>
<evidence type="ECO:0000256" key="7">
    <source>
        <dbReference type="ARBA" id="ARBA00031828"/>
    </source>
</evidence>
<feature type="binding site" evidence="12">
    <location>
        <position position="134"/>
    </location>
    <ligand>
        <name>Mg(2+)</name>
        <dbReference type="ChEBI" id="CHEBI:18420"/>
    </ligand>
</feature>
<feature type="site" description="Stabilizes the phosphoryl group" evidence="11">
    <location>
        <position position="51"/>
    </location>
</feature>
<feature type="active site" description="Nucleophile" evidence="10">
    <location>
        <position position="9"/>
    </location>
</feature>
<evidence type="ECO:0000256" key="2">
    <source>
        <dbReference type="ARBA" id="ARBA00022490"/>
    </source>
</evidence>
<feature type="binding site" evidence="12">
    <location>
        <position position="105"/>
    </location>
    <ligand>
        <name>Zn(2+)</name>
        <dbReference type="ChEBI" id="CHEBI:29105"/>
    </ligand>
</feature>
<dbReference type="FunFam" id="3.40.50.1000:FF:000037">
    <property type="entry name" value="D,D-heptose 1,7-bisphosphate phosphatase"/>
    <property type="match status" value="1"/>
</dbReference>
<evidence type="ECO:0000256" key="8">
    <source>
        <dbReference type="ARBA" id="ARBA00061616"/>
    </source>
</evidence>
<dbReference type="NCBIfam" id="TIGR01662">
    <property type="entry name" value="HAD-SF-IIIA"/>
    <property type="match status" value="1"/>
</dbReference>
<comment type="subcellular location">
    <subcellularLocation>
        <location evidence="1 9">Cytoplasm</location>
    </subcellularLocation>
</comment>
<dbReference type="NCBIfam" id="TIGR01656">
    <property type="entry name" value="Histidinol-ppas"/>
    <property type="match status" value="1"/>
</dbReference>
<keyword evidence="3 12" id="KW-0479">Metal-binding</keyword>
<dbReference type="EMBL" id="JAMQGP010000004">
    <property type="protein sequence ID" value="MCM2680013.1"/>
    <property type="molecule type" value="Genomic_DNA"/>
</dbReference>
<evidence type="ECO:0000256" key="11">
    <source>
        <dbReference type="PIRSR" id="PIRSR004682-3"/>
    </source>
</evidence>
<comment type="cofactor">
    <cofactor evidence="12">
        <name>Mg(2+)</name>
        <dbReference type="ChEBI" id="CHEBI:18420"/>
    </cofactor>
</comment>
<dbReference type="SUPFAM" id="SSF56784">
    <property type="entry name" value="HAD-like"/>
    <property type="match status" value="1"/>
</dbReference>
<feature type="binding site" evidence="12">
    <location>
        <position position="9"/>
    </location>
    <ligand>
        <name>Mg(2+)</name>
        <dbReference type="ChEBI" id="CHEBI:18420"/>
    </ligand>
</feature>
<dbReference type="InterPro" id="IPR006549">
    <property type="entry name" value="HAD-SF_hydro_IIIA"/>
</dbReference>
<keyword evidence="12" id="KW-0460">Magnesium</keyword>
<feature type="binding site" evidence="12">
    <location>
        <position position="90"/>
    </location>
    <ligand>
        <name>Zn(2+)</name>
        <dbReference type="ChEBI" id="CHEBI:29105"/>
    </ligand>
</feature>
<dbReference type="GO" id="GO:0005737">
    <property type="term" value="C:cytoplasm"/>
    <property type="evidence" value="ECO:0007669"/>
    <property type="project" value="UniProtKB-SubCell"/>
</dbReference>
<name>A0AA41W7V6_9GAMM</name>
<keyword evidence="4 9" id="KW-0378">Hydrolase</keyword>
<dbReference type="InterPro" id="IPR004446">
    <property type="entry name" value="Heptose_bisP_phosphatase"/>
</dbReference>
<dbReference type="Pfam" id="PF13242">
    <property type="entry name" value="Hydrolase_like"/>
    <property type="match status" value="1"/>
</dbReference>